<feature type="transmembrane region" description="Helical" evidence="10">
    <location>
        <begin position="180"/>
        <end position="202"/>
    </location>
</feature>
<feature type="transmembrane region" description="Helical" evidence="10">
    <location>
        <begin position="39"/>
        <end position="57"/>
    </location>
</feature>
<evidence type="ECO:0000256" key="10">
    <source>
        <dbReference type="RuleBase" id="RU362071"/>
    </source>
</evidence>
<dbReference type="PANTHER" id="PTHR30065:SF1">
    <property type="entry name" value="SURFACE PRESENTATION OF ANTIGENS PROTEIN SPAR"/>
    <property type="match status" value="1"/>
</dbReference>
<evidence type="ECO:0000256" key="5">
    <source>
        <dbReference type="ARBA" id="ARBA00022692"/>
    </source>
</evidence>
<dbReference type="RefSeq" id="WP_072723019.1">
    <property type="nucleotide sequence ID" value="NZ_FQXH01000005.1"/>
</dbReference>
<feature type="transmembrane region" description="Helical" evidence="10">
    <location>
        <begin position="122"/>
        <end position="142"/>
    </location>
</feature>
<keyword evidence="5 10" id="KW-0812">Transmembrane</keyword>
<dbReference type="Proteomes" id="UP000242520">
    <property type="component" value="Unassembled WGS sequence"/>
</dbReference>
<keyword evidence="11" id="KW-0282">Flagellum</keyword>
<accession>A0A1M5NU22</accession>
<protein>
    <recommendedName>
        <fullName evidence="3 9">Flagellar biosynthetic protein FliR</fullName>
    </recommendedName>
</protein>
<organism evidence="11 12">
    <name type="scientific">Tepidibacter thalassicus DSM 15285</name>
    <dbReference type="NCBI Taxonomy" id="1123350"/>
    <lineage>
        <taxon>Bacteria</taxon>
        <taxon>Bacillati</taxon>
        <taxon>Bacillota</taxon>
        <taxon>Clostridia</taxon>
        <taxon>Peptostreptococcales</taxon>
        <taxon>Peptostreptococcaceae</taxon>
        <taxon>Tepidibacter</taxon>
    </lineage>
</organism>
<comment type="function">
    <text evidence="1 10">Role in flagellar biosynthesis.</text>
</comment>
<keyword evidence="7 10" id="KW-0472">Membrane</keyword>
<feature type="transmembrane region" description="Helical" evidence="10">
    <location>
        <begin position="154"/>
        <end position="174"/>
    </location>
</feature>
<keyword evidence="12" id="KW-1185">Reference proteome</keyword>
<evidence type="ECO:0000256" key="3">
    <source>
        <dbReference type="ARBA" id="ARBA00021717"/>
    </source>
</evidence>
<evidence type="ECO:0000256" key="8">
    <source>
        <dbReference type="ARBA" id="ARBA00023143"/>
    </source>
</evidence>
<dbReference type="InterPro" id="IPR002010">
    <property type="entry name" value="T3SS_IM_R"/>
</dbReference>
<dbReference type="PANTHER" id="PTHR30065">
    <property type="entry name" value="FLAGELLAR BIOSYNTHETIC PROTEIN FLIR"/>
    <property type="match status" value="1"/>
</dbReference>
<evidence type="ECO:0000256" key="6">
    <source>
        <dbReference type="ARBA" id="ARBA00022989"/>
    </source>
</evidence>
<feature type="transmembrane region" description="Helical" evidence="10">
    <location>
        <begin position="12"/>
        <end position="33"/>
    </location>
</feature>
<keyword evidence="11" id="KW-0969">Cilium</keyword>
<feature type="transmembrane region" description="Helical" evidence="10">
    <location>
        <begin position="78"/>
        <end position="102"/>
    </location>
</feature>
<gene>
    <name evidence="11" type="ORF">SAMN02744040_00218</name>
</gene>
<dbReference type="EMBL" id="FQXH01000005">
    <property type="protein sequence ID" value="SHG92968.1"/>
    <property type="molecule type" value="Genomic_DNA"/>
</dbReference>
<evidence type="ECO:0000313" key="12">
    <source>
        <dbReference type="Proteomes" id="UP000242520"/>
    </source>
</evidence>
<evidence type="ECO:0000313" key="11">
    <source>
        <dbReference type="EMBL" id="SHG92968.1"/>
    </source>
</evidence>
<dbReference type="NCBIfam" id="TIGR01400">
    <property type="entry name" value="fliR"/>
    <property type="match status" value="1"/>
</dbReference>
<dbReference type="Pfam" id="PF01311">
    <property type="entry name" value="Bac_export_1"/>
    <property type="match status" value="1"/>
</dbReference>
<dbReference type="STRING" id="1123350.SAMN02744040_00218"/>
<keyword evidence="6 10" id="KW-1133">Transmembrane helix</keyword>
<dbReference type="OrthoDB" id="9807748at2"/>
<evidence type="ECO:0000256" key="1">
    <source>
        <dbReference type="ARBA" id="ARBA00002578"/>
    </source>
</evidence>
<dbReference type="GO" id="GO:0005886">
    <property type="term" value="C:plasma membrane"/>
    <property type="evidence" value="ECO:0007669"/>
    <property type="project" value="UniProtKB-SubCell"/>
</dbReference>
<dbReference type="GO" id="GO:0006605">
    <property type="term" value="P:protein targeting"/>
    <property type="evidence" value="ECO:0007669"/>
    <property type="project" value="UniProtKB-UniRule"/>
</dbReference>
<dbReference type="GO" id="GO:0044780">
    <property type="term" value="P:bacterial-type flagellum assembly"/>
    <property type="evidence" value="ECO:0007669"/>
    <property type="project" value="UniProtKB-UniRule"/>
</dbReference>
<reference evidence="12" key="1">
    <citation type="submission" date="2016-11" db="EMBL/GenBank/DDBJ databases">
        <authorList>
            <person name="Varghese N."/>
            <person name="Submissions S."/>
        </authorList>
    </citation>
    <scope>NUCLEOTIDE SEQUENCE [LARGE SCALE GENOMIC DNA]</scope>
    <source>
        <strain evidence="12">DSM 15285</strain>
    </source>
</reference>
<name>A0A1M5NU22_9FIRM</name>
<dbReference type="InterPro" id="IPR006303">
    <property type="entry name" value="FliR"/>
</dbReference>
<dbReference type="AlphaFoldDB" id="A0A1M5NU22"/>
<feature type="transmembrane region" description="Helical" evidence="10">
    <location>
        <begin position="214"/>
        <end position="238"/>
    </location>
</feature>
<keyword evidence="4 10" id="KW-1003">Cell membrane</keyword>
<evidence type="ECO:0000256" key="4">
    <source>
        <dbReference type="ARBA" id="ARBA00022475"/>
    </source>
</evidence>
<evidence type="ECO:0000256" key="9">
    <source>
        <dbReference type="NCBIfam" id="TIGR01400"/>
    </source>
</evidence>
<dbReference type="GO" id="GO:0009425">
    <property type="term" value="C:bacterial-type flagellum basal body"/>
    <property type="evidence" value="ECO:0007669"/>
    <property type="project" value="UniProtKB-SubCell"/>
</dbReference>
<evidence type="ECO:0000256" key="7">
    <source>
        <dbReference type="ARBA" id="ARBA00023136"/>
    </source>
</evidence>
<keyword evidence="8 10" id="KW-0975">Bacterial flagellum</keyword>
<keyword evidence="11" id="KW-0966">Cell projection</keyword>
<proteinExistence type="inferred from homology"/>
<evidence type="ECO:0000256" key="2">
    <source>
        <dbReference type="ARBA" id="ARBA00009772"/>
    </source>
</evidence>
<sequence length="261" mass="29932">MNDVLNQILIYLNLYMLILSRCIGLFVASPVFGRKNLPNIFKLGFSMILAYIILPYVSTPNLKYMPFLQILFLSIKELIIGLIIGFIAFVIFSIFFLAGSFIDRDMGFSMANVLDPQYGSQVSISGNYIYILSTLIFLILNGHHYLIKGMINSFYILPINSLIKINDNFLIFIIKLLDYIFIYALKIAIPVIISIFLTNLILGILARTMPQMNVFVVGMPLKIMFGLVIMVFIIPYYVPIIKTIFKDMYEFIFQSIKLFQG</sequence>
<comment type="subcellular location">
    <subcellularLocation>
        <location evidence="10">Cell membrane</location>
        <topology evidence="10">Multi-pass membrane protein</topology>
    </subcellularLocation>
    <subcellularLocation>
        <location evidence="10">Bacterial flagellum basal body</location>
    </subcellularLocation>
</comment>
<dbReference type="PRINTS" id="PR00953">
    <property type="entry name" value="TYPE3IMRPROT"/>
</dbReference>
<comment type="similarity">
    <text evidence="2 10">Belongs to the FliR/MopE/SpaR family.</text>
</comment>